<dbReference type="Pfam" id="PF00038">
    <property type="entry name" value="Filament"/>
    <property type="match status" value="1"/>
</dbReference>
<dbReference type="GO" id="GO:0045104">
    <property type="term" value="P:intermediate filament cytoskeleton organization"/>
    <property type="evidence" value="ECO:0007669"/>
    <property type="project" value="InterPro"/>
</dbReference>
<feature type="region of interest" description="Disordered" evidence="5">
    <location>
        <begin position="512"/>
        <end position="533"/>
    </location>
</feature>
<protein>
    <submittedName>
        <fullName evidence="7">Synemin</fullName>
    </submittedName>
</protein>
<dbReference type="PROSITE" id="PS00226">
    <property type="entry name" value="IF_ROD_1"/>
    <property type="match status" value="1"/>
</dbReference>
<dbReference type="Gene3D" id="1.20.5.1160">
    <property type="entry name" value="Vasodilator-stimulated phosphoprotein"/>
    <property type="match status" value="1"/>
</dbReference>
<feature type="compositionally biased region" description="Polar residues" evidence="5">
    <location>
        <begin position="1109"/>
        <end position="1122"/>
    </location>
</feature>
<feature type="compositionally biased region" description="Polar residues" evidence="5">
    <location>
        <begin position="454"/>
        <end position="471"/>
    </location>
</feature>
<proteinExistence type="inferred from homology"/>
<organism evidence="7 8">
    <name type="scientific">Sphenodon punctatus</name>
    <name type="common">Tuatara</name>
    <name type="synonym">Hatteria punctata</name>
    <dbReference type="NCBI Taxonomy" id="8508"/>
    <lineage>
        <taxon>Eukaryota</taxon>
        <taxon>Metazoa</taxon>
        <taxon>Chordata</taxon>
        <taxon>Craniata</taxon>
        <taxon>Vertebrata</taxon>
        <taxon>Euteleostomi</taxon>
        <taxon>Lepidosauria</taxon>
        <taxon>Sphenodontia</taxon>
        <taxon>Sphenodontidae</taxon>
        <taxon>Sphenodon</taxon>
    </lineage>
</organism>
<feature type="region of interest" description="Disordered" evidence="5">
    <location>
        <begin position="447"/>
        <end position="482"/>
    </location>
</feature>
<evidence type="ECO:0000313" key="8">
    <source>
        <dbReference type="Proteomes" id="UP000694392"/>
    </source>
</evidence>
<dbReference type="Gene3D" id="1.20.5.170">
    <property type="match status" value="1"/>
</dbReference>
<evidence type="ECO:0000256" key="1">
    <source>
        <dbReference type="ARBA" id="ARBA00022754"/>
    </source>
</evidence>
<keyword evidence="8" id="KW-1185">Reference proteome</keyword>
<evidence type="ECO:0000256" key="4">
    <source>
        <dbReference type="SAM" id="Coils"/>
    </source>
</evidence>
<accession>A0A8D0GVP4</accession>
<dbReference type="GO" id="GO:0031443">
    <property type="term" value="P:fast-twitch skeletal muscle fiber contraction"/>
    <property type="evidence" value="ECO:0007669"/>
    <property type="project" value="Ensembl"/>
</dbReference>
<keyword evidence="2 4" id="KW-0175">Coiled coil</keyword>
<evidence type="ECO:0000259" key="6">
    <source>
        <dbReference type="PROSITE" id="PS51842"/>
    </source>
</evidence>
<dbReference type="Ensembl" id="ENSSPUT00000015582.1">
    <property type="protein sequence ID" value="ENSSPUP00000014600.1"/>
    <property type="gene ID" value="ENSSPUG00000011271.1"/>
</dbReference>
<evidence type="ECO:0000256" key="3">
    <source>
        <dbReference type="RuleBase" id="RU000685"/>
    </source>
</evidence>
<dbReference type="InterPro" id="IPR030634">
    <property type="entry name" value="SYNM"/>
</dbReference>
<feature type="compositionally biased region" description="Low complexity" evidence="5">
    <location>
        <begin position="1177"/>
        <end position="1196"/>
    </location>
</feature>
<dbReference type="GO" id="GO:0005882">
    <property type="term" value="C:intermediate filament"/>
    <property type="evidence" value="ECO:0007669"/>
    <property type="project" value="UniProtKB-KW"/>
</dbReference>
<dbReference type="SUPFAM" id="SSF64593">
    <property type="entry name" value="Intermediate filament protein, coiled coil region"/>
    <property type="match status" value="2"/>
</dbReference>
<dbReference type="Ensembl" id="ENSSPUT00000015587.1">
    <property type="protein sequence ID" value="ENSSPUP00000014605.1"/>
    <property type="gene ID" value="ENSSPUG00000011271.1"/>
</dbReference>
<dbReference type="GeneTree" id="ENSGT00940000159268"/>
<dbReference type="GO" id="GO:0017166">
    <property type="term" value="F:vinculin binding"/>
    <property type="evidence" value="ECO:0007669"/>
    <property type="project" value="Ensembl"/>
</dbReference>
<dbReference type="InterPro" id="IPR018039">
    <property type="entry name" value="IF_conserved"/>
</dbReference>
<feature type="region of interest" description="Disordered" evidence="5">
    <location>
        <begin position="1175"/>
        <end position="1196"/>
    </location>
</feature>
<dbReference type="PROSITE" id="PS51842">
    <property type="entry name" value="IF_ROD_2"/>
    <property type="match status" value="1"/>
</dbReference>
<feature type="region of interest" description="Disordered" evidence="5">
    <location>
        <begin position="1109"/>
        <end position="1148"/>
    </location>
</feature>
<dbReference type="SMART" id="SM01391">
    <property type="entry name" value="Filament"/>
    <property type="match status" value="1"/>
</dbReference>
<dbReference type="Proteomes" id="UP000694392">
    <property type="component" value="Unplaced"/>
</dbReference>
<dbReference type="OMA" id="KMLYASE"/>
<evidence type="ECO:0000256" key="5">
    <source>
        <dbReference type="SAM" id="MobiDB-lite"/>
    </source>
</evidence>
<gene>
    <name evidence="7" type="primary">SYNM</name>
</gene>
<evidence type="ECO:0000313" key="7">
    <source>
        <dbReference type="Ensembl" id="ENSSPUP00000014605.1"/>
    </source>
</evidence>
<dbReference type="InterPro" id="IPR039008">
    <property type="entry name" value="IF_rod_dom"/>
</dbReference>
<feature type="domain" description="IF rod" evidence="6">
    <location>
        <begin position="8"/>
        <end position="315"/>
    </location>
</feature>
<dbReference type="GO" id="GO:0005200">
    <property type="term" value="F:structural constituent of cytoskeleton"/>
    <property type="evidence" value="ECO:0007669"/>
    <property type="project" value="Ensembl"/>
</dbReference>
<comment type="similarity">
    <text evidence="3">Belongs to the intermediate filament family.</text>
</comment>
<name>A0A8D0GVP4_SPHPU</name>
<dbReference type="GO" id="GO:0019215">
    <property type="term" value="F:intermediate filament binding"/>
    <property type="evidence" value="ECO:0007669"/>
    <property type="project" value="Ensembl"/>
</dbReference>
<dbReference type="PANTHER" id="PTHR47136:SF1">
    <property type="entry name" value="SYNEMIN"/>
    <property type="match status" value="1"/>
</dbReference>
<dbReference type="PANTHER" id="PTHR47136">
    <property type="entry name" value="SYNEMIN"/>
    <property type="match status" value="1"/>
</dbReference>
<dbReference type="GO" id="GO:0042383">
    <property type="term" value="C:sarcolemma"/>
    <property type="evidence" value="ECO:0007669"/>
    <property type="project" value="Ensembl"/>
</dbReference>
<sequence length="1289" mass="146273">MQAEEWDERRQLRELNCRLRDYVGRVRALEQENRLLAEEVAGLRDREQAAASGPLEEEVAGLRLQVAELERARLETELERARLREELAWLGSELLESERRRRGGLEPELAGQRRQLAGLRAESAALEELLAGLREERGCLREHQRREAGALRAELTALPSGSCCAVAAAAVGLSAEGLAEGYALALGWSCRESGLRYREQLREQEARLGREKLKPLRAESARARQQLEQLRRQGEQLSGLGQRQEQELLARQEQQEAERHDYQRIIEALEEEKQFLIVSLNDYLRDYHELLQVKAGLSLEVATYRALLEGESSQWILTWTEQQRRQIPEEVRNLYYDYASSYSAYRRENQKRALPAIKSASARYKPHAMEVSNSALYSTRTMRGRPQASATGRIPIKEVRGSEYRPSTTVKKDTSYKRTMKNQRELRTFAPPYGFWRESEIQQKTFPERKKMETTVTSATSYSTDSRSFQRSNKDRKDDAIPFVSENVRTKVDRSSKFPSYELNSNFRQSKYEKSLDETHASENEKKKGAKTTKEEIITVLDERDTKKKPTQERRETLLVERKTENKSTTAAENLNFGKKIEVAPGTEQKKYIMEDVIFTGNKRIILGDTAMEDKTPRNERNEQIKVYTSARKGESDPSEKETNVISESRRKETFEIPIHYEGRTLDETSRNNVEITLQRFRPSVEREKDEDLTKPVEITKGKVPEKESNLKSQQKIDDKGSIQMGTSLTENIAENIVADILKGFVQSPGETSPDAKITSFEKRECFEGGKDKTEINVQSRVQENVNISDEVDAKKVLGDVKGTPAEDVIEDTINVGLKEKESKGKRTVSVEIVEEPLEAATDERHEFSTPFEVEEAEDASGWERHYCDEEESNIMMTSDDLKKKEQPGENVTRLEEVTEADDSVAEQRYFVSTPDEYPLPHEKEDDSLYGQIHIEEESTIKYSWQDEFLQGTQSSRSDSTSSPELTYQVTGEEASEHILKQEHPTVEASHAESIVIEREIKIPHEFQTTIKGLLLTETKDPKHQLKEALEQLEGSLPESVKKELSVLTKESQADSSSVAVEIKKVERTEEGGLVTIVAEVNLSETLDTDQFSLGQLGEDISSAIEKVSPQSPNKESFNEQCKSGFPPTEGKSRIEIDLSPSSSKSTPWANQEVYSSFRLRDRDGMEYHTSEQVIHEGSASESVVSGVSSSQGSTEINQSIQHIKVGPGEIRRTEHVLYEGPISENVELSGRGDLIQVEGSSDGRRSVKHFKVGPQTIQTTEEIIYQGPVTKTLHVGGPENLKKKRCMC</sequence>
<evidence type="ECO:0000256" key="2">
    <source>
        <dbReference type="ARBA" id="ARBA00023054"/>
    </source>
</evidence>
<dbReference type="GO" id="GO:0008307">
    <property type="term" value="F:structural constituent of muscle"/>
    <property type="evidence" value="ECO:0007669"/>
    <property type="project" value="Ensembl"/>
</dbReference>
<dbReference type="GO" id="GO:0043034">
    <property type="term" value="C:costamere"/>
    <property type="evidence" value="ECO:0007669"/>
    <property type="project" value="Ensembl"/>
</dbReference>
<feature type="coiled-coil region" evidence="4">
    <location>
        <begin position="12"/>
        <end position="136"/>
    </location>
</feature>
<reference evidence="7" key="1">
    <citation type="submission" date="2025-05" db="UniProtKB">
        <authorList>
            <consortium name="Ensembl"/>
        </authorList>
    </citation>
    <scope>IDENTIFICATION</scope>
</reference>
<keyword evidence="1 3" id="KW-0403">Intermediate filament</keyword>
<dbReference type="GO" id="GO:0060053">
    <property type="term" value="C:neurofilament cytoskeleton"/>
    <property type="evidence" value="ECO:0007669"/>
    <property type="project" value="Ensembl"/>
</dbReference>
<feature type="coiled-coil region" evidence="4">
    <location>
        <begin position="213"/>
        <end position="286"/>
    </location>
</feature>